<dbReference type="PANTHER" id="PTHR45725:SF18">
    <property type="entry name" value="ORC1-LIKE AAA ATPASE DOMAIN-CONTAINING PROTEIN"/>
    <property type="match status" value="1"/>
</dbReference>
<sequence>MTEKRSDALKILLAIVFAFFSVLFATAEKTPRKIFWVPHVDQSADSTEIFVDFIDEEVSTITLNWNVLSSDIWILKKVEAGYVSQTPGFLDSTCLTGAQLTSLSGAEKLVDYTTTQPFGALELSVEVGWTWYLVAGEKTECDDGYKIAISRSVYSPSPPPPTPKAPPAPSPPPPVPAPPPPHPEPGTPPPWNLSPPPVVLERFVNPMLEFYSSLQGMFNVFPYGLQYKHDMGSTMSGIGQQHNRDSIAIVANAIGAVKNESSAQPLMRGDPLQTASQFVGTFSLTSTATVTDLYPGILRAMQDIANSVSVTGIVDETGANTYAGVAVEVLFHQEPYSCERVPGAVCDADLTQEDREAAPDDGVRSVSVSLRHPEKSFVTLAKEAIHVACDSGSLVTKLTTPGNIGDVGPIDTVTDCTTGVSTHDTWGVYEPVVEADPRGEFVYATFYYPDGFTPALEQQVVDAVLPYVGEQKYVQTDCKSWPMSPPSPPPSFPSPPPNSPPPPNKPPGWVAPPPPPLPSRNPPPPSPPPPSPPPPPPSPPSPPPAAPSPPPLSPFPPPSPPPPSPPSPPPASPSPPPPPLPPPGMPPPSEAAMYCNIYVSLPTSSVKNQVKAAIDALADVKSTQGNSAPVRAGGRARYTSIELESKDQSFEMGFIAARLYTFTATELQRLRDKLTSVPGLYTIRFGWLGAENSIGRKFSAKAKTLSQARAFHLAVQQWVNTLPASTEKDQECIETCTASGVEEAQCICTYGQVFVIDTGAGVPEKISMNQKMTIYHDNFFYSGEYDESSAVTQQSIRTYDLSKSMASALGYPVSFRFNRLGYVERKPLAPPPPPPLNLAQIIYNGIENVNDEGYFLSPSDSVGFAFGMVLIIVVLAYGMKLFGEPRDSFKLLFFCFYPKFRKKYREMAKNAVEKIKEDNRFDTNDKEGGSANSSDLGDEEAGASRPFIKKF</sequence>
<dbReference type="Proteomes" id="UP000198341">
    <property type="component" value="Chromosome 3"/>
</dbReference>
<organism evidence="3 4">
    <name type="scientific">Bathycoccus prasinos</name>
    <dbReference type="NCBI Taxonomy" id="41875"/>
    <lineage>
        <taxon>Eukaryota</taxon>
        <taxon>Viridiplantae</taxon>
        <taxon>Chlorophyta</taxon>
        <taxon>Mamiellophyceae</taxon>
        <taxon>Mamiellales</taxon>
        <taxon>Bathycoccaceae</taxon>
        <taxon>Bathycoccus</taxon>
    </lineage>
</organism>
<dbReference type="AlphaFoldDB" id="K8F1S1"/>
<dbReference type="RefSeq" id="XP_007514011.1">
    <property type="nucleotide sequence ID" value="XM_007513949.1"/>
</dbReference>
<feature type="compositionally biased region" description="Pro residues" evidence="1">
    <location>
        <begin position="483"/>
        <end position="585"/>
    </location>
</feature>
<dbReference type="InterPro" id="IPR051425">
    <property type="entry name" value="Formin_Homology"/>
</dbReference>
<dbReference type="GeneID" id="19016566"/>
<proteinExistence type="predicted"/>
<name>K8F1S1_9CHLO</name>
<feature type="compositionally biased region" description="Basic and acidic residues" evidence="1">
    <location>
        <begin position="915"/>
        <end position="928"/>
    </location>
</feature>
<evidence type="ECO:0000256" key="2">
    <source>
        <dbReference type="SAM" id="Phobius"/>
    </source>
</evidence>
<feature type="compositionally biased region" description="Pro residues" evidence="1">
    <location>
        <begin position="156"/>
        <end position="190"/>
    </location>
</feature>
<gene>
    <name evidence="3" type="ORF">Bathy03g00280</name>
</gene>
<evidence type="ECO:0000256" key="1">
    <source>
        <dbReference type="SAM" id="MobiDB-lite"/>
    </source>
</evidence>
<dbReference type="EMBL" id="FO082276">
    <property type="protein sequence ID" value="CCO15448.1"/>
    <property type="molecule type" value="Genomic_DNA"/>
</dbReference>
<feature type="region of interest" description="Disordered" evidence="1">
    <location>
        <begin position="915"/>
        <end position="951"/>
    </location>
</feature>
<dbReference type="eggNOG" id="ENOG502QPW5">
    <property type="taxonomic scope" value="Eukaryota"/>
</dbReference>
<reference evidence="3 4" key="1">
    <citation type="submission" date="2011-10" db="EMBL/GenBank/DDBJ databases">
        <authorList>
            <person name="Genoscope - CEA"/>
        </authorList>
    </citation>
    <scope>NUCLEOTIDE SEQUENCE [LARGE SCALE GENOMIC DNA]</scope>
    <source>
        <strain evidence="3 4">RCC 1105</strain>
    </source>
</reference>
<evidence type="ECO:0000313" key="3">
    <source>
        <dbReference type="EMBL" id="CCO15448.1"/>
    </source>
</evidence>
<dbReference type="KEGG" id="bpg:Bathy03g00280"/>
<accession>K8F1S1</accession>
<keyword evidence="2" id="KW-0472">Membrane</keyword>
<keyword evidence="2" id="KW-0812">Transmembrane</keyword>
<dbReference type="STRING" id="41875.K8F1S1"/>
<feature type="transmembrane region" description="Helical" evidence="2">
    <location>
        <begin position="862"/>
        <end position="882"/>
    </location>
</feature>
<dbReference type="PANTHER" id="PTHR45725">
    <property type="entry name" value="FORMIN HOMOLOGY 2 FAMILY MEMBER"/>
    <property type="match status" value="1"/>
</dbReference>
<protein>
    <submittedName>
        <fullName evidence="3">Uncharacterized protein</fullName>
    </submittedName>
</protein>
<feature type="region of interest" description="Disordered" evidence="1">
    <location>
        <begin position="479"/>
        <end position="585"/>
    </location>
</feature>
<evidence type="ECO:0000313" key="4">
    <source>
        <dbReference type="Proteomes" id="UP000198341"/>
    </source>
</evidence>
<feature type="region of interest" description="Disordered" evidence="1">
    <location>
        <begin position="153"/>
        <end position="190"/>
    </location>
</feature>
<keyword evidence="4" id="KW-1185">Reference proteome</keyword>
<keyword evidence="2" id="KW-1133">Transmembrane helix</keyword>